<comment type="caution">
    <text evidence="2">The sequence shown here is derived from an EMBL/GenBank/DDBJ whole genome shotgun (WGS) entry which is preliminary data.</text>
</comment>
<gene>
    <name evidence="2" type="ORF">S01H4_30798</name>
</gene>
<dbReference type="EMBL" id="BART01015929">
    <property type="protein sequence ID" value="GAG75904.1"/>
    <property type="molecule type" value="Genomic_DNA"/>
</dbReference>
<dbReference type="AlphaFoldDB" id="X1A2E6"/>
<evidence type="ECO:0000259" key="1">
    <source>
        <dbReference type="Pfam" id="PF07596"/>
    </source>
</evidence>
<sequence length="96" mass="10211">MRPSHNDLNKLAYEHVICFVPSYACPSDPQAGVLVPFGGGAYYALASVAGVGDSDDYTCDGWQVRDDGDGILFNIHPVSINQITDGTSNTLMVGEC</sequence>
<feature type="domain" description="DUF1559" evidence="1">
    <location>
        <begin position="12"/>
        <end position="96"/>
    </location>
</feature>
<feature type="non-terminal residue" evidence="2">
    <location>
        <position position="96"/>
    </location>
</feature>
<proteinExistence type="predicted"/>
<protein>
    <recommendedName>
        <fullName evidence="1">DUF1559 domain-containing protein</fullName>
    </recommendedName>
</protein>
<dbReference type="Pfam" id="PF07596">
    <property type="entry name" value="SBP_bac_10"/>
    <property type="match status" value="1"/>
</dbReference>
<name>X1A2E6_9ZZZZ</name>
<evidence type="ECO:0000313" key="2">
    <source>
        <dbReference type="EMBL" id="GAG75904.1"/>
    </source>
</evidence>
<dbReference type="InterPro" id="IPR011453">
    <property type="entry name" value="DUF1559"/>
</dbReference>
<accession>X1A2E6</accession>
<organism evidence="2">
    <name type="scientific">marine sediment metagenome</name>
    <dbReference type="NCBI Taxonomy" id="412755"/>
    <lineage>
        <taxon>unclassified sequences</taxon>
        <taxon>metagenomes</taxon>
        <taxon>ecological metagenomes</taxon>
    </lineage>
</organism>
<reference evidence="2" key="1">
    <citation type="journal article" date="2014" name="Front. Microbiol.">
        <title>High frequency of phylogenetically diverse reductive dehalogenase-homologous genes in deep subseafloor sedimentary metagenomes.</title>
        <authorList>
            <person name="Kawai M."/>
            <person name="Futagami T."/>
            <person name="Toyoda A."/>
            <person name="Takaki Y."/>
            <person name="Nishi S."/>
            <person name="Hori S."/>
            <person name="Arai W."/>
            <person name="Tsubouchi T."/>
            <person name="Morono Y."/>
            <person name="Uchiyama I."/>
            <person name="Ito T."/>
            <person name="Fujiyama A."/>
            <person name="Inagaki F."/>
            <person name="Takami H."/>
        </authorList>
    </citation>
    <scope>NUCLEOTIDE SEQUENCE</scope>
    <source>
        <strain evidence="2">Expedition CK06-06</strain>
    </source>
</reference>